<evidence type="ECO:0000256" key="1">
    <source>
        <dbReference type="SAM" id="Phobius"/>
    </source>
</evidence>
<proteinExistence type="predicted"/>
<feature type="transmembrane region" description="Helical" evidence="1">
    <location>
        <begin position="105"/>
        <end position="126"/>
    </location>
</feature>
<accession>A0A1M5FV95</accession>
<dbReference type="AlphaFoldDB" id="A0A1M5FV95"/>
<keyword evidence="1" id="KW-0812">Transmembrane</keyword>
<sequence length="133" mass="15411">MNFIYKLFAIIYRTYDDRGLDIPHFRAITTIVFLFFLNIVSVILIFDIPSKFIIPWSSDESKGIQWFKASLYFGLPILLISTVFNPKKLDKVPVTDSQIYRGRKILPVCLTLSIILLMALLIRLGIRKGTIHF</sequence>
<dbReference type="EMBL" id="FQUU01000025">
    <property type="protein sequence ID" value="SHF95324.1"/>
    <property type="molecule type" value="Genomic_DNA"/>
</dbReference>
<evidence type="ECO:0008006" key="4">
    <source>
        <dbReference type="Google" id="ProtNLM"/>
    </source>
</evidence>
<gene>
    <name evidence="2" type="ORF">SAMN02745131_03944</name>
</gene>
<evidence type="ECO:0000313" key="3">
    <source>
        <dbReference type="Proteomes" id="UP000184048"/>
    </source>
</evidence>
<feature type="transmembrane region" description="Helical" evidence="1">
    <location>
        <begin position="25"/>
        <end position="46"/>
    </location>
</feature>
<name>A0A1M5FV95_9BACT</name>
<dbReference type="STRING" id="1121884.SAMN02745131_03944"/>
<evidence type="ECO:0000313" key="2">
    <source>
        <dbReference type="EMBL" id="SHF95324.1"/>
    </source>
</evidence>
<keyword evidence="1" id="KW-1133">Transmembrane helix</keyword>
<organism evidence="2 3">
    <name type="scientific">Flavisolibacter ginsengisoli DSM 18119</name>
    <dbReference type="NCBI Taxonomy" id="1121884"/>
    <lineage>
        <taxon>Bacteria</taxon>
        <taxon>Pseudomonadati</taxon>
        <taxon>Bacteroidota</taxon>
        <taxon>Chitinophagia</taxon>
        <taxon>Chitinophagales</taxon>
        <taxon>Chitinophagaceae</taxon>
        <taxon>Flavisolibacter</taxon>
    </lineage>
</organism>
<feature type="transmembrane region" description="Helical" evidence="1">
    <location>
        <begin position="66"/>
        <end position="85"/>
    </location>
</feature>
<reference evidence="2 3" key="1">
    <citation type="submission" date="2016-11" db="EMBL/GenBank/DDBJ databases">
        <authorList>
            <person name="Jaros S."/>
            <person name="Januszkiewicz K."/>
            <person name="Wedrychowicz H."/>
        </authorList>
    </citation>
    <scope>NUCLEOTIDE SEQUENCE [LARGE SCALE GENOMIC DNA]</scope>
    <source>
        <strain evidence="2 3">DSM 18119</strain>
    </source>
</reference>
<keyword evidence="3" id="KW-1185">Reference proteome</keyword>
<dbReference type="Proteomes" id="UP000184048">
    <property type="component" value="Unassembled WGS sequence"/>
</dbReference>
<protein>
    <recommendedName>
        <fullName evidence="4">DUF1648 domain-containing protein</fullName>
    </recommendedName>
</protein>
<keyword evidence="1" id="KW-0472">Membrane</keyword>